<gene>
    <name evidence="3" type="ORF">MCOR_31421</name>
</gene>
<accession>A0A6J8CM24</accession>
<evidence type="ECO:0000313" key="3">
    <source>
        <dbReference type="EMBL" id="CAC5396921.1"/>
    </source>
</evidence>
<dbReference type="Proteomes" id="UP000507470">
    <property type="component" value="Unassembled WGS sequence"/>
</dbReference>
<dbReference type="PANTHER" id="PTHR13287:SF2">
    <property type="entry name" value="ADIPOSE-SECRETED SIGNALING PROTEIN"/>
    <property type="match status" value="1"/>
</dbReference>
<evidence type="ECO:0000313" key="4">
    <source>
        <dbReference type="Proteomes" id="UP000507470"/>
    </source>
</evidence>
<protein>
    <recommendedName>
        <fullName evidence="2">Adipose-secreted signaling protein</fullName>
    </recommendedName>
</protein>
<reference evidence="3 4" key="1">
    <citation type="submission" date="2020-06" db="EMBL/GenBank/DDBJ databases">
        <authorList>
            <person name="Li R."/>
            <person name="Bekaert M."/>
        </authorList>
    </citation>
    <scope>NUCLEOTIDE SEQUENCE [LARGE SCALE GENOMIC DNA]</scope>
    <source>
        <strain evidence="4">wild</strain>
    </source>
</reference>
<evidence type="ECO:0000256" key="2">
    <source>
        <dbReference type="ARBA" id="ARBA00035300"/>
    </source>
</evidence>
<dbReference type="AlphaFoldDB" id="A0A6J8CM24"/>
<keyword evidence="4" id="KW-1185">Reference proteome</keyword>
<name>A0A6J8CM24_MYTCO</name>
<dbReference type="PANTHER" id="PTHR13287">
    <property type="entry name" value="ADIPOSE-SECRETED SIGNALING PROTEIN"/>
    <property type="match status" value="1"/>
</dbReference>
<dbReference type="EMBL" id="CACVKT020005662">
    <property type="protein sequence ID" value="CAC5396921.1"/>
    <property type="molecule type" value="Genomic_DNA"/>
</dbReference>
<comment type="similarity">
    <text evidence="1">Belongs to the ADISSP family.</text>
</comment>
<evidence type="ECO:0000256" key="1">
    <source>
        <dbReference type="ARBA" id="ARBA00035018"/>
    </source>
</evidence>
<dbReference type="InterPro" id="IPR026794">
    <property type="entry name" value="ADISSP"/>
</dbReference>
<proteinExistence type="inferred from homology"/>
<dbReference type="OrthoDB" id="6246153at2759"/>
<organism evidence="3 4">
    <name type="scientific">Mytilus coruscus</name>
    <name type="common">Sea mussel</name>
    <dbReference type="NCBI Taxonomy" id="42192"/>
    <lineage>
        <taxon>Eukaryota</taxon>
        <taxon>Metazoa</taxon>
        <taxon>Spiralia</taxon>
        <taxon>Lophotrochozoa</taxon>
        <taxon>Mollusca</taxon>
        <taxon>Bivalvia</taxon>
        <taxon>Autobranchia</taxon>
        <taxon>Pteriomorphia</taxon>
        <taxon>Mytilida</taxon>
        <taxon>Mytiloidea</taxon>
        <taxon>Mytilidae</taxon>
        <taxon>Mytilinae</taxon>
        <taxon>Mytilus</taxon>
    </lineage>
</organism>
<dbReference type="Pfam" id="PF15006">
    <property type="entry name" value="DUF4517"/>
    <property type="match status" value="1"/>
</dbReference>
<sequence>METISENSTTSDGGHEGHVHFAPEQVESHNMEIQVKNINDDTIDIHLGFLKVHHYYEVSFCVHDKLGEDVETDPLQNVHVTIQQITPTEAGNGHSLMLHFYAHKEKLLKEILFLKSCSDPEKTVKLILHARVLGKGKGTPALKNGIKCFKVDPEYDSDALSDWQGF</sequence>